<gene>
    <name evidence="5" type="ORF">Q9R08_00460</name>
</gene>
<organism evidence="5 6">
    <name type="scientific">Microbacterium psychrotolerans</name>
    <dbReference type="NCBI Taxonomy" id="3068321"/>
    <lineage>
        <taxon>Bacteria</taxon>
        <taxon>Bacillati</taxon>
        <taxon>Actinomycetota</taxon>
        <taxon>Actinomycetes</taxon>
        <taxon>Micrococcales</taxon>
        <taxon>Microbacteriaceae</taxon>
        <taxon>Microbacterium</taxon>
    </lineage>
</organism>
<reference evidence="5 6" key="1">
    <citation type="submission" date="2023-08" db="EMBL/GenBank/DDBJ databases">
        <title>Microbacterium psychrotolerans sp. nov., a psychrotolerant bacterium isolated from soil in Heilongjiang Province, China.</title>
        <authorList>
            <person name="An P."/>
            <person name="Zhao D."/>
            <person name="Xiang H."/>
        </authorList>
    </citation>
    <scope>NUCLEOTIDE SEQUENCE [LARGE SCALE GENOMIC DNA]</scope>
    <source>
        <strain evidence="5 6">QXD-8</strain>
    </source>
</reference>
<evidence type="ECO:0000313" key="5">
    <source>
        <dbReference type="EMBL" id="MDQ7876436.1"/>
    </source>
</evidence>
<dbReference type="Pfam" id="PF01408">
    <property type="entry name" value="GFO_IDH_MocA"/>
    <property type="match status" value="1"/>
</dbReference>
<feature type="compositionally biased region" description="Low complexity" evidence="2">
    <location>
        <begin position="366"/>
        <end position="375"/>
    </location>
</feature>
<feature type="region of interest" description="Disordered" evidence="2">
    <location>
        <begin position="352"/>
        <end position="375"/>
    </location>
</feature>
<feature type="domain" description="GFO/IDH/MocA-like oxidoreductase" evidence="4">
    <location>
        <begin position="131"/>
        <end position="266"/>
    </location>
</feature>
<dbReference type="Gene3D" id="3.40.50.720">
    <property type="entry name" value="NAD(P)-binding Rossmann-like Domain"/>
    <property type="match status" value="1"/>
</dbReference>
<feature type="domain" description="Gfo/Idh/MocA-like oxidoreductase N-terminal" evidence="3">
    <location>
        <begin position="9"/>
        <end position="122"/>
    </location>
</feature>
<evidence type="ECO:0000256" key="1">
    <source>
        <dbReference type="ARBA" id="ARBA00023027"/>
    </source>
</evidence>
<dbReference type="EMBL" id="JAVFWO010000001">
    <property type="protein sequence ID" value="MDQ7876436.1"/>
    <property type="molecule type" value="Genomic_DNA"/>
</dbReference>
<evidence type="ECO:0000313" key="6">
    <source>
        <dbReference type="Proteomes" id="UP001235133"/>
    </source>
</evidence>
<dbReference type="PANTHER" id="PTHR43377:SF8">
    <property type="entry name" value="BLR3664 PROTEIN"/>
    <property type="match status" value="1"/>
</dbReference>
<keyword evidence="1" id="KW-0520">NAD</keyword>
<comment type="caution">
    <text evidence="5">The sequence shown here is derived from an EMBL/GenBank/DDBJ whole genome shotgun (WGS) entry which is preliminary data.</text>
</comment>
<proteinExistence type="predicted"/>
<evidence type="ECO:0000259" key="4">
    <source>
        <dbReference type="Pfam" id="PF22725"/>
    </source>
</evidence>
<dbReference type="Pfam" id="PF22725">
    <property type="entry name" value="GFO_IDH_MocA_C3"/>
    <property type="match status" value="1"/>
</dbReference>
<dbReference type="SUPFAM" id="SSF51735">
    <property type="entry name" value="NAD(P)-binding Rossmann-fold domains"/>
    <property type="match status" value="1"/>
</dbReference>
<dbReference type="InterPro" id="IPR055170">
    <property type="entry name" value="GFO_IDH_MocA-like_dom"/>
</dbReference>
<evidence type="ECO:0000256" key="2">
    <source>
        <dbReference type="SAM" id="MobiDB-lite"/>
    </source>
</evidence>
<keyword evidence="6" id="KW-1185">Reference proteome</keyword>
<dbReference type="Gene3D" id="3.30.360.10">
    <property type="entry name" value="Dihydrodipicolinate Reductase, domain 2"/>
    <property type="match status" value="1"/>
</dbReference>
<dbReference type="SUPFAM" id="SSF55347">
    <property type="entry name" value="Glyceraldehyde-3-phosphate dehydrogenase-like, C-terminal domain"/>
    <property type="match status" value="1"/>
</dbReference>
<dbReference type="Proteomes" id="UP001235133">
    <property type="component" value="Unassembled WGS sequence"/>
</dbReference>
<dbReference type="InterPro" id="IPR036291">
    <property type="entry name" value="NAD(P)-bd_dom_sf"/>
</dbReference>
<dbReference type="PANTHER" id="PTHR43377">
    <property type="entry name" value="BILIVERDIN REDUCTASE A"/>
    <property type="match status" value="1"/>
</dbReference>
<dbReference type="InterPro" id="IPR000683">
    <property type="entry name" value="Gfo/Idh/MocA-like_OxRdtase_N"/>
</dbReference>
<dbReference type="InterPro" id="IPR051450">
    <property type="entry name" value="Gfo/Idh/MocA_Oxidoreductases"/>
</dbReference>
<accession>A0ABU0YYU2</accession>
<evidence type="ECO:0000259" key="3">
    <source>
        <dbReference type="Pfam" id="PF01408"/>
    </source>
</evidence>
<sequence>MTASAPPPVRIGVVGAGFMGRQHIDFVRASAGAALAAIADPAVTLADAECPTYPSTARMLDAEQLDAVIIANPNALHVETAVECLEAGLAVLLEKPVAVSYAQSRRLVDAVERLNGRLLVGHHRRHHPAVARARAAIGGGELGQIVAVSALWSARKEPEYFTDTPWHSEPGAGVTLINAVHDLDLLRHLCGEVAEVQAMQSSHARGLEVEDTISLSLRFESGVLGSLLASDAGVSPWGWDQATEETPAFPFLPDEVAYRVVGTRAALSIPNLARYGYDPSVPADWHSPLSRTYLPVAPRGSFPAQLDHFLDVARGTTAPLVSADDASRTLALVEAAALAARTGRTVDVRRFRTGARADDDESPDHPAAAGPDDGA</sequence>
<protein>
    <submittedName>
        <fullName evidence="5">Gfo/Idh/MocA family oxidoreductase</fullName>
    </submittedName>
</protein>
<name>A0ABU0YYU2_9MICO</name>
<dbReference type="RefSeq" id="WP_308865832.1">
    <property type="nucleotide sequence ID" value="NZ_JAVFWO010000001.1"/>
</dbReference>